<dbReference type="PROSITE" id="PS50110">
    <property type="entry name" value="RESPONSE_REGULATORY"/>
    <property type="match status" value="1"/>
</dbReference>
<evidence type="ECO:0000313" key="6">
    <source>
        <dbReference type="Proteomes" id="UP001229955"/>
    </source>
</evidence>
<dbReference type="PANTHER" id="PTHR44591">
    <property type="entry name" value="STRESS RESPONSE REGULATOR PROTEIN 1"/>
    <property type="match status" value="1"/>
</dbReference>
<accession>A0AA49JU92</accession>
<proteinExistence type="predicted"/>
<dbReference type="Gene3D" id="3.40.50.2300">
    <property type="match status" value="1"/>
</dbReference>
<evidence type="ECO:0000313" key="5">
    <source>
        <dbReference type="EMBL" id="WKW15008.1"/>
    </source>
</evidence>
<organism evidence="5 6">
    <name type="scientific">Pseudogemmatithrix spongiicola</name>
    <dbReference type="NCBI Taxonomy" id="3062599"/>
    <lineage>
        <taxon>Bacteria</taxon>
        <taxon>Pseudomonadati</taxon>
        <taxon>Gemmatimonadota</taxon>
        <taxon>Gemmatimonadia</taxon>
        <taxon>Gemmatimonadales</taxon>
        <taxon>Gemmatimonadaceae</taxon>
        <taxon>Pseudogemmatithrix</taxon>
    </lineage>
</organism>
<evidence type="ECO:0000256" key="2">
    <source>
        <dbReference type="PROSITE-ProRule" id="PRU00169"/>
    </source>
</evidence>
<dbReference type="AlphaFoldDB" id="A0AA49K032"/>
<dbReference type="EMBL" id="CP130613">
    <property type="protein sequence ID" value="WKW15008.1"/>
    <property type="molecule type" value="Genomic_DNA"/>
</dbReference>
<evidence type="ECO:0000313" key="4">
    <source>
        <dbReference type="EMBL" id="WKW12099.1"/>
    </source>
</evidence>
<dbReference type="KEGG" id="pspc:Strain318_001373"/>
<dbReference type="PANTHER" id="PTHR44591:SF18">
    <property type="entry name" value="REGULATORY PROTEIN"/>
    <property type="match status" value="1"/>
</dbReference>
<sequence>MTSPVPAPRRRILVADDEPHIGRIIKTKLEQGPFTVELVYDGAEALDALDRDPDAGLLILDLMMPRVTGLEVLERVRADARFARLPCLILTAAGQDHQEQDARRRGADEFMTKPFSPKRLLARVTELVEAGR</sequence>
<dbReference type="InterPro" id="IPR001789">
    <property type="entry name" value="Sig_transdc_resp-reg_receiver"/>
</dbReference>
<evidence type="ECO:0000259" key="3">
    <source>
        <dbReference type="PROSITE" id="PS50110"/>
    </source>
</evidence>
<feature type="modified residue" description="4-aspartylphosphate" evidence="2">
    <location>
        <position position="61"/>
    </location>
</feature>
<feature type="domain" description="Response regulatory" evidence="3">
    <location>
        <begin position="11"/>
        <end position="128"/>
    </location>
</feature>
<keyword evidence="1 2" id="KW-0597">Phosphoprotein</keyword>
<protein>
    <submittedName>
        <fullName evidence="5">Response regulator transcription factor</fullName>
    </submittedName>
</protein>
<dbReference type="InterPro" id="IPR050595">
    <property type="entry name" value="Bact_response_regulator"/>
</dbReference>
<gene>
    <name evidence="4" type="ORF">Strain138_001373</name>
    <name evidence="5" type="ORF">Strain318_001373</name>
</gene>
<dbReference type="SMART" id="SM00448">
    <property type="entry name" value="REC"/>
    <property type="match status" value="1"/>
</dbReference>
<evidence type="ECO:0000256" key="1">
    <source>
        <dbReference type="ARBA" id="ARBA00022553"/>
    </source>
</evidence>
<dbReference type="Pfam" id="PF00072">
    <property type="entry name" value="Response_reg"/>
    <property type="match status" value="1"/>
</dbReference>
<dbReference type="InterPro" id="IPR011006">
    <property type="entry name" value="CheY-like_superfamily"/>
</dbReference>
<accession>A0AA49K032</accession>
<dbReference type="GO" id="GO:0000160">
    <property type="term" value="P:phosphorelay signal transduction system"/>
    <property type="evidence" value="ECO:0007669"/>
    <property type="project" value="InterPro"/>
</dbReference>
<dbReference type="SUPFAM" id="SSF52172">
    <property type="entry name" value="CheY-like"/>
    <property type="match status" value="1"/>
</dbReference>
<dbReference type="RefSeq" id="WP_367887774.1">
    <property type="nucleotide sequence ID" value="NZ_CP130612.1"/>
</dbReference>
<reference evidence="5" key="1">
    <citation type="submission" date="2023-07" db="EMBL/GenBank/DDBJ databases">
        <authorList>
            <person name="Haufschild T."/>
            <person name="Kallscheuer N."/>
            <person name="Hammer J."/>
            <person name="Kohn T."/>
            <person name="Kabuu M."/>
            <person name="Jogler M."/>
            <person name="Wohfarth N."/>
            <person name="Heuer A."/>
            <person name="Rohde M."/>
            <person name="van Teeseling M.C.F."/>
            <person name="Jogler C."/>
        </authorList>
    </citation>
    <scope>NUCLEOTIDE SEQUENCE</scope>
    <source>
        <strain evidence="4">Strain 138</strain>
        <strain evidence="5">Strain 318</strain>
    </source>
</reference>
<name>A0AA49K032_9BACT</name>
<dbReference type="Proteomes" id="UP001229955">
    <property type="component" value="Chromosome"/>
</dbReference>
<dbReference type="EMBL" id="CP130612">
    <property type="protein sequence ID" value="WKW12099.1"/>
    <property type="molecule type" value="Genomic_DNA"/>
</dbReference>
<keyword evidence="6" id="KW-1185">Reference proteome</keyword>